<dbReference type="PANTHER" id="PTHR31346">
    <property type="entry name" value="MULTIPLE ORGANELLAR RNA EDITING FACTOR 2, CHLOROPLASTIC-RELATED-RELATED"/>
    <property type="match status" value="1"/>
</dbReference>
<feature type="compositionally biased region" description="Low complexity" evidence="3">
    <location>
        <begin position="289"/>
        <end position="301"/>
    </location>
</feature>
<name>A0A251RJJ6_PRUPE</name>
<evidence type="ECO:0000259" key="4">
    <source>
        <dbReference type="Pfam" id="PF21864"/>
    </source>
</evidence>
<evidence type="ECO:0000313" key="5">
    <source>
        <dbReference type="EMBL" id="ONI36191.1"/>
    </source>
</evidence>
<reference evidence="5 6" key="1">
    <citation type="journal article" date="2013" name="Nat. Genet.">
        <title>The high-quality draft genome of peach (Prunus persica) identifies unique patterns of genetic diversity, domestication and genome evolution.</title>
        <authorList>
            <consortium name="International Peach Genome Initiative"/>
            <person name="Verde I."/>
            <person name="Abbott A.G."/>
            <person name="Scalabrin S."/>
            <person name="Jung S."/>
            <person name="Shu S."/>
            <person name="Marroni F."/>
            <person name="Zhebentyayeva T."/>
            <person name="Dettori M.T."/>
            <person name="Grimwood J."/>
            <person name="Cattonaro F."/>
            <person name="Zuccolo A."/>
            <person name="Rossini L."/>
            <person name="Jenkins J."/>
            <person name="Vendramin E."/>
            <person name="Meisel L.A."/>
            <person name="Decroocq V."/>
            <person name="Sosinski B."/>
            <person name="Prochnik S."/>
            <person name="Mitros T."/>
            <person name="Policriti A."/>
            <person name="Cipriani G."/>
            <person name="Dondini L."/>
            <person name="Ficklin S."/>
            <person name="Goodstein D.M."/>
            <person name="Xuan P."/>
            <person name="Del Fabbro C."/>
            <person name="Aramini V."/>
            <person name="Copetti D."/>
            <person name="Gonzalez S."/>
            <person name="Horner D.S."/>
            <person name="Falchi R."/>
            <person name="Lucas S."/>
            <person name="Mica E."/>
            <person name="Maldonado J."/>
            <person name="Lazzari B."/>
            <person name="Bielenberg D."/>
            <person name="Pirona R."/>
            <person name="Miculan M."/>
            <person name="Barakat A."/>
            <person name="Testolin R."/>
            <person name="Stella A."/>
            <person name="Tartarini S."/>
            <person name="Tonutti P."/>
            <person name="Arus P."/>
            <person name="Orellana A."/>
            <person name="Wells C."/>
            <person name="Main D."/>
            <person name="Vizzotto G."/>
            <person name="Silva H."/>
            <person name="Salamini F."/>
            <person name="Schmutz J."/>
            <person name="Morgante M."/>
            <person name="Rokhsar D.S."/>
        </authorList>
    </citation>
    <scope>NUCLEOTIDE SEQUENCE [LARGE SCALE GENOMIC DNA]</scope>
    <source>
        <strain evidence="6">cv. Nemared</strain>
    </source>
</reference>
<evidence type="ECO:0000256" key="2">
    <source>
        <dbReference type="ARBA" id="ARBA00022946"/>
    </source>
</evidence>
<dbReference type="AlphaFoldDB" id="A0A251RJJ6"/>
<gene>
    <name evidence="5" type="ORF">PRUPE_1G574100</name>
</gene>
<dbReference type="Pfam" id="PF21864">
    <property type="entry name" value="MORF_dom"/>
    <property type="match status" value="1"/>
</dbReference>
<feature type="compositionally biased region" description="Basic and acidic residues" evidence="3">
    <location>
        <begin position="210"/>
        <end position="219"/>
    </location>
</feature>
<feature type="compositionally biased region" description="Polar residues" evidence="3">
    <location>
        <begin position="500"/>
        <end position="524"/>
    </location>
</feature>
<dbReference type="OrthoDB" id="1706674at2759"/>
<feature type="compositionally biased region" description="Basic and acidic residues" evidence="3">
    <location>
        <begin position="304"/>
        <end position="314"/>
    </location>
</feature>
<evidence type="ECO:0000256" key="3">
    <source>
        <dbReference type="SAM" id="MobiDB-lite"/>
    </source>
</evidence>
<dbReference type="STRING" id="3760.A0A251RJJ6"/>
<keyword evidence="1" id="KW-0507">mRNA processing</keyword>
<dbReference type="GO" id="GO:0005739">
    <property type="term" value="C:mitochondrion"/>
    <property type="evidence" value="ECO:0000318"/>
    <property type="project" value="GO_Central"/>
</dbReference>
<dbReference type="GO" id="GO:0006397">
    <property type="term" value="P:mRNA processing"/>
    <property type="evidence" value="ECO:0007669"/>
    <property type="project" value="UniProtKB-KW"/>
</dbReference>
<dbReference type="GO" id="GO:0016554">
    <property type="term" value="P:cytidine to uridine editing"/>
    <property type="evidence" value="ECO:0007669"/>
    <property type="project" value="InterPro"/>
</dbReference>
<feature type="region of interest" description="Disordered" evidence="3">
    <location>
        <begin position="183"/>
        <end position="534"/>
    </location>
</feature>
<dbReference type="EMBL" id="CM007651">
    <property type="protein sequence ID" value="ONI36191.1"/>
    <property type="molecule type" value="Genomic_DNA"/>
</dbReference>
<evidence type="ECO:0000313" key="6">
    <source>
        <dbReference type="Proteomes" id="UP000006882"/>
    </source>
</evidence>
<feature type="compositionally biased region" description="Polar residues" evidence="3">
    <location>
        <begin position="481"/>
        <end position="491"/>
    </location>
</feature>
<accession>A0A251RJJ6</accession>
<dbReference type="Gramene" id="ONI36191">
    <property type="protein sequence ID" value="ONI36191"/>
    <property type="gene ID" value="PRUPE_1G574100"/>
</dbReference>
<evidence type="ECO:0000256" key="1">
    <source>
        <dbReference type="ARBA" id="ARBA00022664"/>
    </source>
</evidence>
<dbReference type="InterPro" id="IPR039206">
    <property type="entry name" value="MORF/ORRM1/DAG-like"/>
</dbReference>
<protein>
    <recommendedName>
        <fullName evidence="4">MORF/ORRM1/DAG-like MORF domain-containing protein</fullName>
    </recommendedName>
</protein>
<sequence>MALSSLRIRRTLCALSNLHRTLSATSALSFSHSSSSPLLNGPTSVQSPASHPKSWTLLLHSRTFRSSSLSSARSAPYDNNQNEKMDPNTVLFEGCDYNHWLIVMDYPQTNRPPAEEMVRAYEETCAKGLNISVEEAKQKMYACSTTTYTGFQVVMSEEESQKFEGLPGVIFVLPDSYIDPQNKEYGGDKYVNGTIYPRPPPVHHGRQQGRYHDRNRNPDPPRYNGQGPTPNQQGNPSYNLKGPMQDRGNYGPSQTYGSQRQGDNRGPLPVNTPGGRDAYQPGRDPVPSYQGNYNQAGQQNYHPQEQRNFPEGDQRNYAPPGPVGFRRDDRNYVPPQTETHGQGLGGFQGQGTARAYGQGPSSGAYGQGPSSGVYGQGPNSGAYGQGPSSGAYGQGPSSGAYGQGPSSGAYGQGPSSGAYGQEGQRSGAYGQEGQRSGAYGQEGQRSGAYGQEGQRSVAFGQGPSSGAFGQGPSSGPFGQVTEVTASGNGQSYPGYGGDQRFSQGEQRNVQGEQSNYAPTGQTGIEQVRDPLFSN</sequence>
<dbReference type="Proteomes" id="UP000006882">
    <property type="component" value="Chromosome G1"/>
</dbReference>
<keyword evidence="2" id="KW-0809">Transit peptide</keyword>
<dbReference type="InterPro" id="IPR054059">
    <property type="entry name" value="MORF/ORRM1/DAG-like_MORF"/>
</dbReference>
<keyword evidence="6" id="KW-1185">Reference proteome</keyword>
<dbReference type="GO" id="GO:0080156">
    <property type="term" value="P:mitochondrial mRNA modification"/>
    <property type="evidence" value="ECO:0000318"/>
    <property type="project" value="GO_Central"/>
</dbReference>
<organism evidence="5 6">
    <name type="scientific">Prunus persica</name>
    <name type="common">Peach</name>
    <name type="synonym">Amygdalus persica</name>
    <dbReference type="NCBI Taxonomy" id="3760"/>
    <lineage>
        <taxon>Eukaryota</taxon>
        <taxon>Viridiplantae</taxon>
        <taxon>Streptophyta</taxon>
        <taxon>Embryophyta</taxon>
        <taxon>Tracheophyta</taxon>
        <taxon>Spermatophyta</taxon>
        <taxon>Magnoliopsida</taxon>
        <taxon>eudicotyledons</taxon>
        <taxon>Gunneridae</taxon>
        <taxon>Pentapetalae</taxon>
        <taxon>rosids</taxon>
        <taxon>fabids</taxon>
        <taxon>Rosales</taxon>
        <taxon>Rosaceae</taxon>
        <taxon>Amygdaloideae</taxon>
        <taxon>Amygdaleae</taxon>
        <taxon>Prunus</taxon>
    </lineage>
</organism>
<dbReference type="PANTHER" id="PTHR31346:SF5">
    <property type="entry name" value="MULTIPLE ORGANELLAR RNA EDITING FACTOR 1, MITOCHONDRIAL"/>
    <property type="match status" value="1"/>
</dbReference>
<feature type="domain" description="MORF/ORRM1/DAG-like MORF" evidence="4">
    <location>
        <begin position="97"/>
        <end position="190"/>
    </location>
</feature>
<proteinExistence type="predicted"/>
<feature type="compositionally biased region" description="Polar residues" evidence="3">
    <location>
        <begin position="226"/>
        <end position="238"/>
    </location>
</feature>
<feature type="compositionally biased region" description="Polar residues" evidence="3">
    <location>
        <begin position="251"/>
        <end position="261"/>
    </location>
</feature>